<gene>
    <name evidence="1" type="ORF">pdam_00020722</name>
</gene>
<evidence type="ECO:0000313" key="2">
    <source>
        <dbReference type="Proteomes" id="UP000275408"/>
    </source>
</evidence>
<reference evidence="1 2" key="1">
    <citation type="journal article" date="2018" name="Sci. Rep.">
        <title>Comparative analysis of the Pocillopora damicornis genome highlights role of immune system in coral evolution.</title>
        <authorList>
            <person name="Cunning R."/>
            <person name="Bay R.A."/>
            <person name="Gillette P."/>
            <person name="Baker A.C."/>
            <person name="Traylor-Knowles N."/>
        </authorList>
    </citation>
    <scope>NUCLEOTIDE SEQUENCE [LARGE SCALE GENOMIC DNA]</scope>
    <source>
        <strain evidence="1">RSMAS</strain>
        <tissue evidence="1">Whole animal</tissue>
    </source>
</reference>
<proteinExistence type="predicted"/>
<dbReference type="AlphaFoldDB" id="A0A3M6THC9"/>
<feature type="non-terminal residue" evidence="1">
    <location>
        <position position="1"/>
    </location>
</feature>
<keyword evidence="2" id="KW-1185">Reference proteome</keyword>
<evidence type="ECO:0000313" key="1">
    <source>
        <dbReference type="EMBL" id="RMX40699.1"/>
    </source>
</evidence>
<dbReference type="Proteomes" id="UP000275408">
    <property type="component" value="Unassembled WGS sequence"/>
</dbReference>
<organism evidence="1 2">
    <name type="scientific">Pocillopora damicornis</name>
    <name type="common">Cauliflower coral</name>
    <name type="synonym">Millepora damicornis</name>
    <dbReference type="NCBI Taxonomy" id="46731"/>
    <lineage>
        <taxon>Eukaryota</taxon>
        <taxon>Metazoa</taxon>
        <taxon>Cnidaria</taxon>
        <taxon>Anthozoa</taxon>
        <taxon>Hexacorallia</taxon>
        <taxon>Scleractinia</taxon>
        <taxon>Astrocoeniina</taxon>
        <taxon>Pocilloporidae</taxon>
        <taxon>Pocillopora</taxon>
    </lineage>
</organism>
<protein>
    <submittedName>
        <fullName evidence="1">Uncharacterized protein</fullName>
    </submittedName>
</protein>
<comment type="caution">
    <text evidence="1">The sequence shown here is derived from an EMBL/GenBank/DDBJ whole genome shotgun (WGS) entry which is preliminary data.</text>
</comment>
<accession>A0A3M6THC9</accession>
<dbReference type="EMBL" id="RCHS01003590">
    <property type="protein sequence ID" value="RMX40699.1"/>
    <property type="molecule type" value="Genomic_DNA"/>
</dbReference>
<sequence>VNKFKTTWAVGEKILHCGGNSLQTVPLCKCHLMISLKIQSTQILMENLFLLAITLLSTAFAERVQDTLQELFQSMNKTHTQGAQTNNGSFVKINLALLHRGLFFNAMMHLRM</sequence>
<name>A0A3M6THC9_POCDA</name>